<evidence type="ECO:0000256" key="1">
    <source>
        <dbReference type="SAM" id="Phobius"/>
    </source>
</evidence>
<sequence>MMTKDDANAIMFAYRYDNLTISESLFKQMIGDIAIMRNPWPIFSIAALSGAACLIYDHFFSYETMWIAVVVFLALLALCFFAYCKYEHWLAKKLNPYVVAYQSDHNLENLKQGLDRWRPWAFSKHSKNIITANWFSALLEQQRWTEAEETLEQFLHRAKNTQDKIGYHLLRGDYARAIGDTKLEEQERLLSEQLKTQLGNKKGESRVPASAKESKYAFFCWLSFSVGLALFGIISNIATGDSILGSVGAGLFILGLFSFPVCLIWLILWLIRRRKEVVK</sequence>
<reference evidence="2 3" key="1">
    <citation type="submission" date="2018-08" db="EMBL/GenBank/DDBJ databases">
        <title>A genome reference for cultivated species of the human gut microbiota.</title>
        <authorList>
            <person name="Zou Y."/>
            <person name="Xue W."/>
            <person name="Luo G."/>
        </authorList>
    </citation>
    <scope>NUCLEOTIDE SEQUENCE [LARGE SCALE GENOMIC DNA]</scope>
    <source>
        <strain evidence="2 3">AF26-4BH</strain>
    </source>
</reference>
<keyword evidence="1" id="KW-1133">Transmembrane helix</keyword>
<evidence type="ECO:0000313" key="3">
    <source>
        <dbReference type="Proteomes" id="UP000261166"/>
    </source>
</evidence>
<keyword evidence="1" id="KW-0472">Membrane</keyword>
<keyword evidence="1" id="KW-0812">Transmembrane</keyword>
<comment type="caution">
    <text evidence="2">The sequence shown here is derived from an EMBL/GenBank/DDBJ whole genome shotgun (WGS) entry which is preliminary data.</text>
</comment>
<organism evidence="2 3">
    <name type="scientific">Eisenbergiella massiliensis</name>
    <dbReference type="NCBI Taxonomy" id="1720294"/>
    <lineage>
        <taxon>Bacteria</taxon>
        <taxon>Bacillati</taxon>
        <taxon>Bacillota</taxon>
        <taxon>Clostridia</taxon>
        <taxon>Lachnospirales</taxon>
        <taxon>Lachnospiraceae</taxon>
        <taxon>Eisenbergiella</taxon>
    </lineage>
</organism>
<dbReference type="Proteomes" id="UP000261166">
    <property type="component" value="Unassembled WGS sequence"/>
</dbReference>
<evidence type="ECO:0000313" key="2">
    <source>
        <dbReference type="EMBL" id="RGE70718.1"/>
    </source>
</evidence>
<dbReference type="RefSeq" id="WP_025489032.1">
    <property type="nucleotide sequence ID" value="NZ_QVLU01000014.1"/>
</dbReference>
<dbReference type="EMBL" id="QVLU01000014">
    <property type="protein sequence ID" value="RGE70718.1"/>
    <property type="molecule type" value="Genomic_DNA"/>
</dbReference>
<gene>
    <name evidence="2" type="ORF">DWY69_16015</name>
</gene>
<accession>A0A3E3IUD5</accession>
<feature type="transmembrane region" description="Helical" evidence="1">
    <location>
        <begin position="40"/>
        <end position="59"/>
    </location>
</feature>
<dbReference type="OrthoDB" id="2060735at2"/>
<proteinExistence type="predicted"/>
<dbReference type="AlphaFoldDB" id="A0A3E3IUD5"/>
<feature type="transmembrane region" description="Helical" evidence="1">
    <location>
        <begin position="216"/>
        <end position="237"/>
    </location>
</feature>
<feature type="transmembrane region" description="Helical" evidence="1">
    <location>
        <begin position="65"/>
        <end position="84"/>
    </location>
</feature>
<protein>
    <submittedName>
        <fullName evidence="2">Ribonuclease III</fullName>
    </submittedName>
</protein>
<name>A0A3E3IUD5_9FIRM</name>
<feature type="transmembrane region" description="Helical" evidence="1">
    <location>
        <begin position="243"/>
        <end position="271"/>
    </location>
</feature>